<evidence type="ECO:0000313" key="2">
    <source>
        <dbReference type="EMBL" id="SKB88116.1"/>
    </source>
</evidence>
<evidence type="ECO:0000313" key="5">
    <source>
        <dbReference type="Proteomes" id="UP000251937"/>
    </source>
</evidence>
<dbReference type="Proteomes" id="UP000251937">
    <property type="component" value="Unassembled WGS sequence"/>
</dbReference>
<accession>A0AAX2ILK9</accession>
<protein>
    <submittedName>
        <fullName evidence="3">Uncharacterized protein</fullName>
    </submittedName>
</protein>
<evidence type="ECO:0000256" key="1">
    <source>
        <dbReference type="SAM" id="SignalP"/>
    </source>
</evidence>
<evidence type="ECO:0000313" key="4">
    <source>
        <dbReference type="Proteomes" id="UP000190669"/>
    </source>
</evidence>
<proteinExistence type="predicted"/>
<feature type="signal peptide" evidence="1">
    <location>
        <begin position="1"/>
        <end position="19"/>
    </location>
</feature>
<dbReference type="KEGG" id="cbp:EB354_10225"/>
<dbReference type="AlphaFoldDB" id="A0AAX2ILK9"/>
<dbReference type="EMBL" id="FUZE01000012">
    <property type="protein sequence ID" value="SKB88116.1"/>
    <property type="molecule type" value="Genomic_DNA"/>
</dbReference>
<name>A0AAX2ILK9_9FLAO</name>
<organism evidence="3 5">
    <name type="scientific">Chryseobacterium balustinum</name>
    <dbReference type="NCBI Taxonomy" id="246"/>
    <lineage>
        <taxon>Bacteria</taxon>
        <taxon>Pseudomonadati</taxon>
        <taxon>Bacteroidota</taxon>
        <taxon>Flavobacteriia</taxon>
        <taxon>Flavobacteriales</taxon>
        <taxon>Weeksellaceae</taxon>
        <taxon>Chryseobacterium group</taxon>
        <taxon>Chryseobacterium</taxon>
    </lineage>
</organism>
<feature type="chain" id="PRO_5043735307" evidence="1">
    <location>
        <begin position="20"/>
        <end position="174"/>
    </location>
</feature>
<keyword evidence="4" id="KW-1185">Reference proteome</keyword>
<dbReference type="Proteomes" id="UP000190669">
    <property type="component" value="Unassembled WGS sequence"/>
</dbReference>
<reference evidence="3 5" key="2">
    <citation type="submission" date="2018-06" db="EMBL/GenBank/DDBJ databases">
        <authorList>
            <consortium name="Pathogen Informatics"/>
            <person name="Doyle S."/>
        </authorList>
    </citation>
    <scope>NUCLEOTIDE SEQUENCE [LARGE SCALE GENOMIC DNA]</scope>
    <source>
        <strain evidence="3 5">NCTC11212</strain>
    </source>
</reference>
<evidence type="ECO:0000313" key="3">
    <source>
        <dbReference type="EMBL" id="SQA89944.1"/>
    </source>
</evidence>
<dbReference type="EMBL" id="UAVR01000011">
    <property type="protein sequence ID" value="SQA89944.1"/>
    <property type="molecule type" value="Genomic_DNA"/>
</dbReference>
<sequence>MKQFLFAAAGLFAFANVNAQATGTVKLNVKLNPIQTIVVNGMEDVDLNYTSKADYQNGVSSKKENQLTVYSTGSYEVRVTSNAATISSGTKTMDVSSIQVIPTPGTAGQADATYTPQFLSGNEQTLVKSATGGVNKQITIEYKAAGLDTYIDNYIAGQTPTVYTANLTYSIVSK</sequence>
<reference evidence="2 4" key="1">
    <citation type="submission" date="2017-02" db="EMBL/GenBank/DDBJ databases">
        <authorList>
            <person name="Varghese N."/>
            <person name="Submissions S."/>
        </authorList>
    </citation>
    <scope>NUCLEOTIDE SEQUENCE [LARGE SCALE GENOMIC DNA]</scope>
    <source>
        <strain evidence="2 4">DSM 16775</strain>
    </source>
</reference>
<comment type="caution">
    <text evidence="3">The sequence shown here is derived from an EMBL/GenBank/DDBJ whole genome shotgun (WGS) entry which is preliminary data.</text>
</comment>
<gene>
    <name evidence="3" type="ORF">NCTC11212_02156</name>
    <name evidence="2" type="ORF">SAMN05421800_11229</name>
</gene>
<keyword evidence="1" id="KW-0732">Signal</keyword>
<dbReference type="RefSeq" id="WP_079465828.1">
    <property type="nucleotide sequence ID" value="NZ_CP033934.1"/>
</dbReference>